<feature type="compositionally biased region" description="Polar residues" evidence="12">
    <location>
        <begin position="922"/>
        <end position="933"/>
    </location>
</feature>
<evidence type="ECO:0000256" key="1">
    <source>
        <dbReference type="ARBA" id="ARBA00004141"/>
    </source>
</evidence>
<dbReference type="Gene3D" id="1.20.120.350">
    <property type="entry name" value="Voltage-gated potassium channels. Chain C"/>
    <property type="match status" value="1"/>
</dbReference>
<evidence type="ECO:0000313" key="16">
    <source>
        <dbReference type="EMBL" id="GIL71132.1"/>
    </source>
</evidence>
<keyword evidence="6" id="KW-0630">Potassium</keyword>
<feature type="compositionally biased region" description="Low complexity" evidence="12">
    <location>
        <begin position="1035"/>
        <end position="1059"/>
    </location>
</feature>
<dbReference type="InterPro" id="IPR003929">
    <property type="entry name" value="K_chnl_BK_asu"/>
</dbReference>
<feature type="region of interest" description="Disordered" evidence="12">
    <location>
        <begin position="848"/>
        <end position="981"/>
    </location>
</feature>
<evidence type="ECO:0000256" key="10">
    <source>
        <dbReference type="ARBA" id="ARBA00023303"/>
    </source>
</evidence>
<feature type="compositionally biased region" description="Low complexity" evidence="12">
    <location>
        <begin position="865"/>
        <end position="878"/>
    </location>
</feature>
<dbReference type="EMBL" id="BNCP01000002">
    <property type="protein sequence ID" value="GIL71132.1"/>
    <property type="molecule type" value="Genomic_DNA"/>
</dbReference>
<comment type="subcellular location">
    <subcellularLocation>
        <location evidence="1">Membrane</location>
        <topology evidence="1">Multi-pass membrane protein</topology>
    </subcellularLocation>
</comment>
<dbReference type="GO" id="GO:0005267">
    <property type="term" value="F:potassium channel activity"/>
    <property type="evidence" value="ECO:0007669"/>
    <property type="project" value="UniProtKB-KW"/>
</dbReference>
<keyword evidence="7" id="KW-1133">Transmembrane helix</keyword>
<name>A0A8J4C448_9CHLO</name>
<protein>
    <recommendedName>
        <fullName evidence="18">Potassium channel domain-containing protein</fullName>
    </recommendedName>
</protein>
<dbReference type="PANTHER" id="PTHR10027:SF10">
    <property type="entry name" value="SLOWPOKE 2, ISOFORM D"/>
    <property type="match status" value="1"/>
</dbReference>
<keyword evidence="8" id="KW-0406">Ion transport</keyword>
<keyword evidence="5" id="KW-0631">Potassium channel</keyword>
<dbReference type="Pfam" id="PF03493">
    <property type="entry name" value="BK_channel_a"/>
    <property type="match status" value="1"/>
</dbReference>
<dbReference type="PANTHER" id="PTHR10027">
    <property type="entry name" value="CALCIUM-ACTIVATED POTASSIUM CHANNEL ALPHA CHAIN"/>
    <property type="match status" value="1"/>
</dbReference>
<organism evidence="16 17">
    <name type="scientific">Volvox reticuliferus</name>
    <dbReference type="NCBI Taxonomy" id="1737510"/>
    <lineage>
        <taxon>Eukaryota</taxon>
        <taxon>Viridiplantae</taxon>
        <taxon>Chlorophyta</taxon>
        <taxon>core chlorophytes</taxon>
        <taxon>Chlorophyceae</taxon>
        <taxon>CS clade</taxon>
        <taxon>Chlamydomonadales</taxon>
        <taxon>Volvocaceae</taxon>
        <taxon>Volvox</taxon>
    </lineage>
</organism>
<dbReference type="InterPro" id="IPR003148">
    <property type="entry name" value="RCK_N"/>
</dbReference>
<dbReference type="Gene3D" id="3.40.50.720">
    <property type="entry name" value="NAD(P)-binding Rossmann-like Domain"/>
    <property type="match status" value="1"/>
</dbReference>
<evidence type="ECO:0000256" key="12">
    <source>
        <dbReference type="SAM" id="MobiDB-lite"/>
    </source>
</evidence>
<keyword evidence="3" id="KW-0633">Potassium transport</keyword>
<feature type="region of interest" description="Disordered" evidence="12">
    <location>
        <begin position="1206"/>
        <end position="1225"/>
    </location>
</feature>
<dbReference type="SUPFAM" id="SSF81324">
    <property type="entry name" value="Voltage-gated potassium channels"/>
    <property type="match status" value="1"/>
</dbReference>
<dbReference type="InterPro" id="IPR047871">
    <property type="entry name" value="K_chnl_Slo-like"/>
</dbReference>
<dbReference type="InterPro" id="IPR013099">
    <property type="entry name" value="K_chnl_dom"/>
</dbReference>
<evidence type="ECO:0000259" key="15">
    <source>
        <dbReference type="Pfam" id="PF22614"/>
    </source>
</evidence>
<feature type="compositionally biased region" description="Polar residues" evidence="12">
    <location>
        <begin position="941"/>
        <end position="950"/>
    </location>
</feature>
<proteinExistence type="predicted"/>
<reference evidence="16" key="1">
    <citation type="journal article" date="2021" name="Proc. Natl. Acad. Sci. U.S.A.">
        <title>Three genomes in the algal genus Volvox reveal the fate of a haploid sex-determining region after a transition to homothallism.</title>
        <authorList>
            <person name="Yamamoto K."/>
            <person name="Hamaji T."/>
            <person name="Kawai-Toyooka H."/>
            <person name="Matsuzaki R."/>
            <person name="Takahashi F."/>
            <person name="Nishimura Y."/>
            <person name="Kawachi M."/>
            <person name="Noguchi H."/>
            <person name="Minakuchi Y."/>
            <person name="Umen J.G."/>
            <person name="Toyoda A."/>
            <person name="Nozaki H."/>
        </authorList>
    </citation>
    <scope>NUCLEOTIDE SEQUENCE</scope>
    <source>
        <strain evidence="16">NIES-3786</strain>
    </source>
</reference>
<feature type="non-terminal residue" evidence="16">
    <location>
        <position position="1485"/>
    </location>
</feature>
<evidence type="ECO:0000256" key="2">
    <source>
        <dbReference type="ARBA" id="ARBA00022448"/>
    </source>
</evidence>
<feature type="compositionally biased region" description="Polar residues" evidence="12">
    <location>
        <begin position="1213"/>
        <end position="1225"/>
    </location>
</feature>
<feature type="domain" description="Potassium channel" evidence="14">
    <location>
        <begin position="260"/>
        <end position="321"/>
    </location>
</feature>
<feature type="region of interest" description="Disordered" evidence="12">
    <location>
        <begin position="1275"/>
        <end position="1297"/>
    </location>
</feature>
<comment type="caution">
    <text evidence="16">The sequence shown here is derived from an EMBL/GenBank/DDBJ whole genome shotgun (WGS) entry which is preliminary data.</text>
</comment>
<dbReference type="OrthoDB" id="415460at2759"/>
<feature type="domain" description="RCK N-terminal" evidence="15">
    <location>
        <begin position="356"/>
        <end position="463"/>
    </location>
</feature>
<evidence type="ECO:0000313" key="17">
    <source>
        <dbReference type="Proteomes" id="UP000747110"/>
    </source>
</evidence>
<dbReference type="InterPro" id="IPR027359">
    <property type="entry name" value="Volt_channel_dom_sf"/>
</dbReference>
<evidence type="ECO:0008006" key="18">
    <source>
        <dbReference type="Google" id="ProtNLM"/>
    </source>
</evidence>
<feature type="region of interest" description="Disordered" evidence="12">
    <location>
        <begin position="801"/>
        <end position="820"/>
    </location>
</feature>
<feature type="compositionally biased region" description="Basic and acidic residues" evidence="12">
    <location>
        <begin position="900"/>
        <end position="912"/>
    </location>
</feature>
<feature type="region of interest" description="Disordered" evidence="12">
    <location>
        <begin position="1035"/>
        <end position="1063"/>
    </location>
</feature>
<keyword evidence="9" id="KW-0472">Membrane</keyword>
<evidence type="ECO:0000256" key="6">
    <source>
        <dbReference type="ARBA" id="ARBA00022958"/>
    </source>
</evidence>
<dbReference type="GO" id="GO:0016020">
    <property type="term" value="C:membrane"/>
    <property type="evidence" value="ECO:0007669"/>
    <property type="project" value="UniProtKB-SubCell"/>
</dbReference>
<evidence type="ECO:0000256" key="11">
    <source>
        <dbReference type="ARBA" id="ARBA00034430"/>
    </source>
</evidence>
<dbReference type="Proteomes" id="UP000747110">
    <property type="component" value="Unassembled WGS sequence"/>
</dbReference>
<feature type="compositionally biased region" description="Low complexity" evidence="12">
    <location>
        <begin position="650"/>
        <end position="675"/>
    </location>
</feature>
<evidence type="ECO:0000256" key="7">
    <source>
        <dbReference type="ARBA" id="ARBA00022989"/>
    </source>
</evidence>
<evidence type="ECO:0000256" key="8">
    <source>
        <dbReference type="ARBA" id="ARBA00023065"/>
    </source>
</evidence>
<keyword evidence="10" id="KW-0407">Ion channel</keyword>
<evidence type="ECO:0000259" key="14">
    <source>
        <dbReference type="Pfam" id="PF07885"/>
    </source>
</evidence>
<evidence type="ECO:0000256" key="5">
    <source>
        <dbReference type="ARBA" id="ARBA00022826"/>
    </source>
</evidence>
<evidence type="ECO:0000256" key="9">
    <source>
        <dbReference type="ARBA" id="ARBA00023136"/>
    </source>
</evidence>
<evidence type="ECO:0000256" key="3">
    <source>
        <dbReference type="ARBA" id="ARBA00022538"/>
    </source>
</evidence>
<keyword evidence="4" id="KW-0812">Transmembrane</keyword>
<dbReference type="Pfam" id="PF07885">
    <property type="entry name" value="Ion_trans_2"/>
    <property type="match status" value="1"/>
</dbReference>
<feature type="domain" description="Calcium-activated potassium channel BK alpha subunit" evidence="13">
    <location>
        <begin position="485"/>
        <end position="604"/>
    </location>
</feature>
<evidence type="ECO:0000259" key="13">
    <source>
        <dbReference type="Pfam" id="PF03493"/>
    </source>
</evidence>
<sequence length="1485" mass="155830">ICDAFGEIGQWLFIIRLSNAANPFCMPSPSSSARTAGRQSCVKPYKLRHVHVQVSRSQRCYRQVVGAAFRNDAVDGRSSTVRITIGKTITNVLSAVEQGFANLGGASWAGIEVRLLLQVSQVAASLSFVGLYIWSTYEPAARGSWRYTADLALSTLFAVDLAARIKSAGSSWLRMLLTPLSLLDMLSFAPGLLELCGAGWLGMGLQGVRLDLRWFRIFRALRLLRLCLLTGNLPLMKLSRSALLSGAVNVRLMQLVASVLALLFTSASLVHAVERLSWHDALYFVTTTLTTVGYGDVVVKSLAGRLIVLVFMAVGVVLIPVRTSQLWAQLASRRLTAGTLAPGRPVVLLSSRLTEVRGFADLTEEFFHQVQHQRFVPHDVHLMVLGNKPSYEFVAFQELNEQRITLVEGSVLRAADLVRCRAEAAAAVLVLGDRFVNDAEAEDLDVLFRVWAIKSYTKCVPLTVQVLRASSLAKVSPFLDPHQDVIMSVQQMRHRLLALSALCPGASTLLGNLLHTAQLSRDLQDSVFRAPGSPPPKLAGRSWFAEYVRGCGHDLHLVAVRGPGLSGGKGGGGLRVGSTDLVGCSFGSVVSAAFQKHHVLVIGVQTGNGMGRLALNPSHSRRLGPADQLLVIAHSEKHAESVRDQDVVQSAAAATRRAEKSSTTTAASAAATTASMPHEAASHFGAATSRGNSGGMCVDASDAEAAVGMAVPSGPASGRSGGRESAAAAIAPTTATTAAATGASRVKRYFPFLASWDEDMTPDGCREPDDTPCPARQGDARVTSLNDSLNWTRFIRGCSSGASVNSSEDDVVPEGARRSEGVRDEVAGFKSSDAAYGVSEPDTWWVSAEGSEQRGPRLTGSDTVSASSSPRLSGRLLSTHSSGPTSVRGDSGSCIGIDSDIGKSHDSSDRGHGSSTGSSTGITNDSNWSATDSSLDRRSGTDSVVSNTSAAVDGTMPPHVSLPHGARSGKRSGGVGVGVSVTGGSAGGSPAVFASPDLGQPVIPTATEIGAAHTPAVAAPSPSLVVSWSGSSGNVSSSRSAINGRAGSSSSRSSSSGSGRVYGGVNGSPGSGYVSSATAGAVQSVGHQAPNPVGRPYALADAPWRQPDSSCVERRGHIILAGAIDSFVEFARVLHSCAGMRDLNSGISSLELVVLHPNPPESTVLALGALGPARVVRGSPADPRALQQAGAAQARCLVYLGHSERPAGPRNSDLPSDSAMSSAADYGSTSQAGVQADAEALLTCYGVGEESAPTISEDSADECSMTTEEWARLPVSPPYSKLGDGAGAGSDTGGNPYASGAVRGHSVVELSFTSSVRFLQPGLLLQGTSVWDESCSVAAAAAAPRRSWRQRREAELAAAHQGLVQWQTNIYYGAGRVVVPALVDTFTIQAFAKRNLLLDVMSELCGDDGRPHGTPLRQLPVPRELAGRPYRELFDTLVSHGSVPLGLYRSKSENPAWRLHYVSTNPAWEEIVSSDDKVFVLRPAD</sequence>
<dbReference type="Pfam" id="PF22614">
    <property type="entry name" value="Slo-like_RCK"/>
    <property type="match status" value="1"/>
</dbReference>
<gene>
    <name evidence="16" type="ORF">Vretifemale_1744</name>
</gene>
<dbReference type="Gene3D" id="1.10.287.70">
    <property type="match status" value="1"/>
</dbReference>
<evidence type="ECO:0000256" key="4">
    <source>
        <dbReference type="ARBA" id="ARBA00022692"/>
    </source>
</evidence>
<keyword evidence="17" id="KW-1185">Reference proteome</keyword>
<comment type="catalytic activity">
    <reaction evidence="11">
        <text>K(+)(in) = K(+)(out)</text>
        <dbReference type="Rhea" id="RHEA:29463"/>
        <dbReference type="ChEBI" id="CHEBI:29103"/>
    </reaction>
</comment>
<accession>A0A8J4C448</accession>
<feature type="region of interest" description="Disordered" evidence="12">
    <location>
        <begin position="640"/>
        <end position="677"/>
    </location>
</feature>
<keyword evidence="2" id="KW-0813">Transport</keyword>